<reference evidence="1" key="1">
    <citation type="submission" date="2019-05" db="EMBL/GenBank/DDBJ databases">
        <title>Revised genome assembly of Burkholderiaceae (previously Ralstonia) sp. PBA.</title>
        <authorList>
            <person name="Gan H.M."/>
        </authorList>
    </citation>
    <scope>NUCLEOTIDE SEQUENCE</scope>
    <source>
        <strain evidence="1">PBA</strain>
    </source>
</reference>
<protein>
    <submittedName>
        <fullName evidence="1">ABC transporter permease</fullName>
    </submittedName>
</protein>
<dbReference type="EMBL" id="AKCV02000015">
    <property type="protein sequence ID" value="TMS58736.1"/>
    <property type="molecule type" value="Genomic_DNA"/>
</dbReference>
<gene>
    <name evidence="1" type="ORF">MW7_008520</name>
</gene>
<evidence type="ECO:0000313" key="2">
    <source>
        <dbReference type="Proteomes" id="UP000004277"/>
    </source>
</evidence>
<evidence type="ECO:0000313" key="1">
    <source>
        <dbReference type="EMBL" id="TMS58736.1"/>
    </source>
</evidence>
<organism evidence="1 2">
    <name type="scientific">Imbroritus primus</name>
    <dbReference type="NCBI Taxonomy" id="3058603"/>
    <lineage>
        <taxon>Bacteria</taxon>
        <taxon>Pseudomonadati</taxon>
        <taxon>Pseudomonadota</taxon>
        <taxon>Betaproteobacteria</taxon>
        <taxon>Burkholderiales</taxon>
        <taxon>Burkholderiaceae</taxon>
        <taxon>Imbroritus</taxon>
    </lineage>
</organism>
<name>A0ACD3SR17_9BURK</name>
<proteinExistence type="predicted"/>
<comment type="caution">
    <text evidence="1">The sequence shown here is derived from an EMBL/GenBank/DDBJ whole genome shotgun (WGS) entry which is preliminary data.</text>
</comment>
<keyword evidence="2" id="KW-1185">Reference proteome</keyword>
<sequence length="269" mass="29351">MEALMLEEDRAAKRRAQLEGWILPVLGVLTLLGGWALVTESGLVPENFLPSPTLVFKEMLLLTHEPYSGALLQEHLLASLRKFAIAYVLGVIVGVPLGLLMGRFRIMEWAFGPVIEALRFVPPIAWVPFSILWLGTGFLSPTVVIFSGVFSSCVVNAYSGARQIDKPLLEAAQMLGASRWLTLTEVLFPAALPQIVAGMRIGAGFGWQSLIGAELIVGSTGLGYMIIQGESNLAAHVVVVGMITIGVVGALIDYVMRRVEQRIRRNWRN</sequence>
<dbReference type="Proteomes" id="UP000004277">
    <property type="component" value="Unassembled WGS sequence"/>
</dbReference>
<accession>A0ACD3SR17</accession>